<comment type="similarity">
    <text evidence="1">Belongs to the peptidase M43B family.</text>
</comment>
<keyword evidence="6" id="KW-0862">Zinc</keyword>
<dbReference type="RefSeq" id="WP_089480110.1">
    <property type="nucleotide sequence ID" value="NZ_MUGS01000027.1"/>
</dbReference>
<dbReference type="EMBL" id="MUGS01000027">
    <property type="protein sequence ID" value="OXG05100.1"/>
    <property type="molecule type" value="Genomic_DNA"/>
</dbReference>
<evidence type="ECO:0000313" key="10">
    <source>
        <dbReference type="EMBL" id="OXG05100.1"/>
    </source>
</evidence>
<evidence type="ECO:0000256" key="7">
    <source>
        <dbReference type="ARBA" id="ARBA00023049"/>
    </source>
</evidence>
<dbReference type="OrthoDB" id="1488584at2"/>
<dbReference type="Gene3D" id="3.40.390.10">
    <property type="entry name" value="Collagenase (Catalytic Domain)"/>
    <property type="match status" value="1"/>
</dbReference>
<evidence type="ECO:0000313" key="11">
    <source>
        <dbReference type="Proteomes" id="UP000214684"/>
    </source>
</evidence>
<name>A0A227P572_9FLAO</name>
<reference evidence="10 11" key="1">
    <citation type="submission" date="2016-11" db="EMBL/GenBank/DDBJ databases">
        <title>Whole genomes of Flavobacteriaceae.</title>
        <authorList>
            <person name="Stine C."/>
            <person name="Li C."/>
            <person name="Tadesse D."/>
        </authorList>
    </citation>
    <scope>NUCLEOTIDE SEQUENCE [LARGE SCALE GENOMIC DNA]</scope>
    <source>
        <strain evidence="10 11">DSM 24704</strain>
    </source>
</reference>
<keyword evidence="11" id="KW-1185">Reference proteome</keyword>
<dbReference type="Proteomes" id="UP000214684">
    <property type="component" value="Unassembled WGS sequence"/>
</dbReference>
<evidence type="ECO:0000256" key="6">
    <source>
        <dbReference type="ARBA" id="ARBA00022833"/>
    </source>
</evidence>
<keyword evidence="8" id="KW-1015">Disulfide bond</keyword>
<evidence type="ECO:0000256" key="3">
    <source>
        <dbReference type="ARBA" id="ARBA00022723"/>
    </source>
</evidence>
<evidence type="ECO:0000256" key="8">
    <source>
        <dbReference type="ARBA" id="ARBA00023157"/>
    </source>
</evidence>
<dbReference type="Pfam" id="PF05572">
    <property type="entry name" value="Peptidase_M43"/>
    <property type="match status" value="1"/>
</dbReference>
<dbReference type="InterPro" id="IPR024079">
    <property type="entry name" value="MetalloPept_cat_dom_sf"/>
</dbReference>
<evidence type="ECO:0000256" key="2">
    <source>
        <dbReference type="ARBA" id="ARBA00022670"/>
    </source>
</evidence>
<dbReference type="GO" id="GO:0006508">
    <property type="term" value="P:proteolysis"/>
    <property type="evidence" value="ECO:0007669"/>
    <property type="project" value="UniProtKB-KW"/>
</dbReference>
<keyword evidence="5" id="KW-0378">Hydrolase</keyword>
<dbReference type="AlphaFoldDB" id="A0A227P572"/>
<evidence type="ECO:0000259" key="9">
    <source>
        <dbReference type="Pfam" id="PF05572"/>
    </source>
</evidence>
<protein>
    <recommendedName>
        <fullName evidence="9">Peptidase M43 pregnancy-associated plasma-A domain-containing protein</fullName>
    </recommendedName>
</protein>
<dbReference type="PANTHER" id="PTHR47466">
    <property type="match status" value="1"/>
</dbReference>
<dbReference type="GO" id="GO:0008237">
    <property type="term" value="F:metallopeptidase activity"/>
    <property type="evidence" value="ECO:0007669"/>
    <property type="project" value="UniProtKB-KW"/>
</dbReference>
<keyword evidence="3" id="KW-0479">Metal-binding</keyword>
<dbReference type="PANTHER" id="PTHR47466:SF1">
    <property type="entry name" value="METALLOPROTEASE MEP1 (AFU_ORTHOLOGUE AFUA_1G07730)-RELATED"/>
    <property type="match status" value="1"/>
</dbReference>
<evidence type="ECO:0000256" key="4">
    <source>
        <dbReference type="ARBA" id="ARBA00022729"/>
    </source>
</evidence>
<gene>
    <name evidence="10" type="ORF">B0A64_13810</name>
</gene>
<keyword evidence="4" id="KW-0732">Signal</keyword>
<evidence type="ECO:0000256" key="5">
    <source>
        <dbReference type="ARBA" id="ARBA00022801"/>
    </source>
</evidence>
<accession>A0A227P572</accession>
<sequence length="870" mass="98968">MKIKLLILLIIVLTLNSCASYREVQLPPSREIVDDNHEITIPVIVHVLYNNDRENIPEDKIDKMIDALAIDFKGENNMVAEAAENRPDDQNYKPRDTKIVFKKAEVLPDGTITTGIIRKKTNTRIFNYKKRKPFAESPPIDPYHFLNIYVCNVNSGTNAYTPTETSNHGIVIDYDIIDKEKIEHTLTHEAGHWLGLQHIFDGGCNNSDGIQDTPAQKKLNRAYKYTDEAAKCDTEKRTIMATNFMGYNKYRDFFSEDQMKAMRQFALQYEKPDTKIKNIDDFKIERQNVYLDALQYNNVLPDAFERQYACGDAVLKLTAKEKKLIVNENLRLNKSNTPKFISEQENVPNSFNWQAEIINTLSIIIAKQFEKETFNLALNRLFKDIAAPTTDQDKINYATTFYALFPKTTAFIKEIYYAENPYTGLDVATLQLHIKNDIKEIPNLFAEKPEILLPKINNYPHARDLLSMGNEIIQSTSMGTDLPDIINRVSLKSYITPQVRELTGVIATISNSLRAESGAGQGLWIDPVIALSPFKIGIQDAEGAKIKQMYYLLYCQLSRFPNIKIYMDSGLTDIERAVKIQKLLIFVNKLEDTYTFLKSKDFKLLTIEDQLSYAKKINESMYQITSVLAKISGFNLNEKIIKIPGNYLSIFEALLKKEYSNAMLLIVTEFDSYLNANESKNELIIIAAEIAADKDGTKIKAILHDYVEPIGTSTLKRISPFNISLNSYAGINFGYEDIEDPNAKDSWYGGVTAPIGISFSFKPSSVGSLSVFLEILDLGSLVNVRFKNDETTYDDLRFEQFLSPGIGLFYNFKNTPLTIGGRYNYISNLRTITYNDGVSNVVETGQNVTRVSFSILIDIPLFTIYNKKRN</sequence>
<evidence type="ECO:0000256" key="1">
    <source>
        <dbReference type="ARBA" id="ARBA00008721"/>
    </source>
</evidence>
<feature type="domain" description="Peptidase M43 pregnancy-associated plasma-A" evidence="9">
    <location>
        <begin position="141"/>
        <end position="265"/>
    </location>
</feature>
<keyword evidence="7" id="KW-0482">Metalloprotease</keyword>
<dbReference type="GO" id="GO:0046872">
    <property type="term" value="F:metal ion binding"/>
    <property type="evidence" value="ECO:0007669"/>
    <property type="project" value="UniProtKB-KW"/>
</dbReference>
<proteinExistence type="inferred from homology"/>
<comment type="caution">
    <text evidence="10">The sequence shown here is derived from an EMBL/GenBank/DDBJ whole genome shotgun (WGS) entry which is preliminary data.</text>
</comment>
<keyword evidence="2" id="KW-0645">Protease</keyword>
<organism evidence="10 11">
    <name type="scientific">Flavobacterium araucananum</name>
    <dbReference type="NCBI Taxonomy" id="946678"/>
    <lineage>
        <taxon>Bacteria</taxon>
        <taxon>Pseudomonadati</taxon>
        <taxon>Bacteroidota</taxon>
        <taxon>Flavobacteriia</taxon>
        <taxon>Flavobacteriales</taxon>
        <taxon>Flavobacteriaceae</taxon>
        <taxon>Flavobacterium</taxon>
    </lineage>
</organism>
<dbReference type="SUPFAM" id="SSF55486">
    <property type="entry name" value="Metalloproteases ('zincins'), catalytic domain"/>
    <property type="match status" value="1"/>
</dbReference>
<dbReference type="InterPro" id="IPR008754">
    <property type="entry name" value="Peptidase_M43"/>
</dbReference>